<dbReference type="PANTHER" id="PTHR46093">
    <property type="entry name" value="ACYL-COA-BINDING DOMAIN-CONTAINING PROTEIN 5"/>
    <property type="match status" value="1"/>
</dbReference>
<gene>
    <name evidence="5" type="ORF">Agub_g8661</name>
</gene>
<keyword evidence="1" id="KW-0880">Kelch repeat</keyword>
<dbReference type="Gene3D" id="2.120.10.80">
    <property type="entry name" value="Kelch-type beta propeller"/>
    <property type="match status" value="1"/>
</dbReference>
<feature type="region of interest" description="Disordered" evidence="4">
    <location>
        <begin position="894"/>
        <end position="922"/>
    </location>
</feature>
<feature type="region of interest" description="Disordered" evidence="4">
    <location>
        <begin position="161"/>
        <end position="240"/>
    </location>
</feature>
<protein>
    <submittedName>
        <fullName evidence="5">Uncharacterized protein</fullName>
    </submittedName>
</protein>
<name>A0AAD3HNI5_9CHLO</name>
<feature type="non-terminal residue" evidence="5">
    <location>
        <position position="1"/>
    </location>
</feature>
<feature type="compositionally biased region" description="Low complexity" evidence="4">
    <location>
        <begin position="163"/>
        <end position="175"/>
    </location>
</feature>
<sequence length="1430" mass="154795">MATARERVQSLDTRLRELEERFSNSGISQPTAAQLPSSAVLTSGAGQPASLAALQSGGQHQATNGLAHGFGRNETPVESAAALTAQTAPGSARTEPAPHVADAPAPLPSALPPRPNKATEVPLRLYREGLPHRDLGPPQSVWEADKNAAVLALADRVKELEHQLQTQQPQGQQQQPEGNDGGVDGVPTAAGRPVMPPPSLELLPGPRSVLGRSNASHTAPYAGSHPGGPPPAPVKYYPPAPAGQPLSADAAIARLQAAQGARAHARAFAASVAASAAATVPSIMMAKKRNENTMPPRGDHASENHHGATGAPQPTPLAGDGGSSVGVSAPLGYASAAASAAASFHVAALREAGPLQPAGQYPMVAAALAGGAPGTGSSTWEQGKMRALVSLEQQRDALRAQVESYRDIEDRHRRQLVELNEQHRQDLRDAAGVAGRKLERLMGAAWVAYARRLLVLRVSRALQAWRRVTTRNRRLRWATSVWRQRELEAVFTEWHMLVLTNRQERQARRRAIVRCRRTVLLAWVAATKDGCRLRRLERKAVLVRCRWLLAAWMQRAGELRCKRLRVRAAAAHRRSVLLRNGWRGLAGEVARQREAERALEQRLHRLLVLSAFQAWVAQARLGRRLDALYRRGLLRTVLRCWAAFTARMCMLRRKLRGLAGVWRQRRQAALLAGWAAAAHRLALLAAADAALRSAVRRELLSTAFTGLRLAPRERAWGRRRGVAALRAWHSVARRCARNRRVLQARCLSRNRATLAAMFDAWRLLGKARSVRLHLREIHRLQDLEPSYEHQMELVRQDRAAVQAHMQAVMAENGMLRAELLHSFVMTAEGGLLGKPLRWRCLLPDPDQILPPPRSRHSTLFLRGLQQPLGAAQTAMAHSSQSTFVHNAARAPLALPGSSESSMGRVSEQGQQLSGATGRRQEPLTETQAVMPSMAGVLVVFGGVSEDEWFRDLHVLEVSYTDDGASSFRWHPVEVRPEVEVLAGTGTLQAHVPALPDATAGSVASGCKLPVHTRRDHAACAVSPNEFVVVGGFDGTSELMDIHAVTVRTSGTGSGWSASVQHVLPRNRSPAGRSHHTVTSHGSGRSLYVFGGYMSSRGALGELWAFHLDHREWWQPNTTGDQPPPRRNHVAALVGGRLYVHGGFNGAECLGDTWALDLQSWHWERLNTTGSPPSPRRGHAAEVVDDRYLLVHGGYDGSGLLADGAVLDTATGVWRDLAAAGGPEDMPTSRAHHSLTLMGHVMVSLGGSGPMGPLLDVHLLESPPLLAGLAQQQRLVETAAVLSATQAAVADTEAALAVTQHRAEMAEQQLQVLRERSAELLSRHNAALADINRLKALVAAESVRVVAAEAATAEAQLALATAERRLRRTREGGQEVAAAARDMHDTVCDLREEVARLRSQLLATTQQQGHEASQLAAATAERQLLQQQLAG</sequence>
<accession>A0AAD3HNI5</accession>
<organism evidence="5 6">
    <name type="scientific">Astrephomene gubernaculifera</name>
    <dbReference type="NCBI Taxonomy" id="47775"/>
    <lineage>
        <taxon>Eukaryota</taxon>
        <taxon>Viridiplantae</taxon>
        <taxon>Chlorophyta</taxon>
        <taxon>core chlorophytes</taxon>
        <taxon>Chlorophyceae</taxon>
        <taxon>CS clade</taxon>
        <taxon>Chlamydomonadales</taxon>
        <taxon>Astrephomenaceae</taxon>
        <taxon>Astrephomene</taxon>
    </lineage>
</organism>
<evidence type="ECO:0000313" key="5">
    <source>
        <dbReference type="EMBL" id="GFR47091.1"/>
    </source>
</evidence>
<evidence type="ECO:0000313" key="6">
    <source>
        <dbReference type="Proteomes" id="UP001054857"/>
    </source>
</evidence>
<dbReference type="SUPFAM" id="SSF117281">
    <property type="entry name" value="Kelch motif"/>
    <property type="match status" value="1"/>
</dbReference>
<evidence type="ECO:0000256" key="2">
    <source>
        <dbReference type="ARBA" id="ARBA00022737"/>
    </source>
</evidence>
<feature type="region of interest" description="Disordered" evidence="4">
    <location>
        <begin position="21"/>
        <end position="117"/>
    </location>
</feature>
<evidence type="ECO:0000256" key="3">
    <source>
        <dbReference type="SAM" id="Coils"/>
    </source>
</evidence>
<feature type="compositionally biased region" description="Polar residues" evidence="4">
    <location>
        <begin position="897"/>
        <end position="914"/>
    </location>
</feature>
<evidence type="ECO:0000256" key="4">
    <source>
        <dbReference type="SAM" id="MobiDB-lite"/>
    </source>
</evidence>
<dbReference type="SMART" id="SM00612">
    <property type="entry name" value="Kelch"/>
    <property type="match status" value="2"/>
</dbReference>
<comment type="caution">
    <text evidence="5">The sequence shown here is derived from an EMBL/GenBank/DDBJ whole genome shotgun (WGS) entry which is preliminary data.</text>
</comment>
<feature type="coiled-coil region" evidence="3">
    <location>
        <begin position="1288"/>
        <end position="1322"/>
    </location>
</feature>
<dbReference type="InterPro" id="IPR015915">
    <property type="entry name" value="Kelch-typ_b-propeller"/>
</dbReference>
<feature type="compositionally biased region" description="Pro residues" evidence="4">
    <location>
        <begin position="105"/>
        <end position="115"/>
    </location>
</feature>
<evidence type="ECO:0000256" key="1">
    <source>
        <dbReference type="ARBA" id="ARBA00022441"/>
    </source>
</evidence>
<keyword evidence="3" id="KW-0175">Coiled coil</keyword>
<dbReference type="Proteomes" id="UP001054857">
    <property type="component" value="Unassembled WGS sequence"/>
</dbReference>
<reference evidence="5 6" key="1">
    <citation type="journal article" date="2021" name="Sci. Rep.">
        <title>Genome sequencing of the multicellular alga Astrephomene provides insights into convergent evolution of germ-soma differentiation.</title>
        <authorList>
            <person name="Yamashita S."/>
            <person name="Yamamoto K."/>
            <person name="Matsuzaki R."/>
            <person name="Suzuki S."/>
            <person name="Yamaguchi H."/>
            <person name="Hirooka S."/>
            <person name="Minakuchi Y."/>
            <person name="Miyagishima S."/>
            <person name="Kawachi M."/>
            <person name="Toyoda A."/>
            <person name="Nozaki H."/>
        </authorList>
    </citation>
    <scope>NUCLEOTIDE SEQUENCE [LARGE SCALE GENOMIC DNA]</scope>
    <source>
        <strain evidence="5 6">NIES-4017</strain>
    </source>
</reference>
<dbReference type="Pfam" id="PF24681">
    <property type="entry name" value="Kelch_KLHDC2_KLHL20_DRC7"/>
    <property type="match status" value="1"/>
</dbReference>
<keyword evidence="6" id="KW-1185">Reference proteome</keyword>
<feature type="compositionally biased region" description="Basic and acidic residues" evidence="4">
    <location>
        <begin position="297"/>
        <end position="306"/>
    </location>
</feature>
<keyword evidence="2" id="KW-0677">Repeat</keyword>
<proteinExistence type="predicted"/>
<dbReference type="InterPro" id="IPR006652">
    <property type="entry name" value="Kelch_1"/>
</dbReference>
<feature type="compositionally biased region" description="Pro residues" evidence="4">
    <location>
        <begin position="227"/>
        <end position="240"/>
    </location>
</feature>
<feature type="coiled-coil region" evidence="3">
    <location>
        <begin position="388"/>
        <end position="422"/>
    </location>
</feature>
<feature type="region of interest" description="Disordered" evidence="4">
    <location>
        <begin position="290"/>
        <end position="323"/>
    </location>
</feature>
<dbReference type="PANTHER" id="PTHR46093:SF3">
    <property type="entry name" value="ACYL-COA-BINDING DOMAIN-CONTAINING PROTEIN 4"/>
    <property type="match status" value="1"/>
</dbReference>
<feature type="compositionally biased region" description="Polar residues" evidence="4">
    <location>
        <begin position="23"/>
        <end position="45"/>
    </location>
</feature>
<dbReference type="EMBL" id="BMAR01000017">
    <property type="protein sequence ID" value="GFR47091.1"/>
    <property type="molecule type" value="Genomic_DNA"/>
</dbReference>